<dbReference type="Pfam" id="PF01695">
    <property type="entry name" value="IstB_IS21"/>
    <property type="match status" value="1"/>
</dbReference>
<evidence type="ECO:0000313" key="2">
    <source>
        <dbReference type="EMBL" id="ARK32443.1"/>
    </source>
</evidence>
<proteinExistence type="predicted"/>
<dbReference type="InterPro" id="IPR002611">
    <property type="entry name" value="IstB_ATP-bd"/>
</dbReference>
<dbReference type="EMBL" id="CP020814">
    <property type="protein sequence ID" value="ARK32443.1"/>
    <property type="molecule type" value="Genomic_DNA"/>
</dbReference>
<organism evidence="2 3">
    <name type="scientific">Halalkalibacter krulwichiae</name>
    <dbReference type="NCBI Taxonomy" id="199441"/>
    <lineage>
        <taxon>Bacteria</taxon>
        <taxon>Bacillati</taxon>
        <taxon>Bacillota</taxon>
        <taxon>Bacilli</taxon>
        <taxon>Bacillales</taxon>
        <taxon>Bacillaceae</taxon>
        <taxon>Halalkalibacter</taxon>
    </lineage>
</organism>
<dbReference type="STRING" id="199441.BkAM31D_22685"/>
<dbReference type="InterPro" id="IPR027417">
    <property type="entry name" value="P-loop_NTPase"/>
</dbReference>
<name>A0A1X9MJH1_9BACI</name>
<keyword evidence="3" id="KW-1185">Reference proteome</keyword>
<dbReference type="CDD" id="cd00009">
    <property type="entry name" value="AAA"/>
    <property type="match status" value="1"/>
</dbReference>
<dbReference type="Proteomes" id="UP000193006">
    <property type="component" value="Chromosome"/>
</dbReference>
<dbReference type="SMART" id="SM00382">
    <property type="entry name" value="AAA"/>
    <property type="match status" value="1"/>
</dbReference>
<dbReference type="GO" id="GO:0006260">
    <property type="term" value="P:DNA replication"/>
    <property type="evidence" value="ECO:0007669"/>
    <property type="project" value="TreeGrafter"/>
</dbReference>
<dbReference type="GO" id="GO:0005524">
    <property type="term" value="F:ATP binding"/>
    <property type="evidence" value="ECO:0007669"/>
    <property type="project" value="InterPro"/>
</dbReference>
<protein>
    <submittedName>
        <fullName evidence="2">Chromosomal replication initiator protein DnaA</fullName>
    </submittedName>
</protein>
<evidence type="ECO:0000313" key="3">
    <source>
        <dbReference type="Proteomes" id="UP000193006"/>
    </source>
</evidence>
<dbReference type="PANTHER" id="PTHR30050:SF4">
    <property type="entry name" value="ATP-BINDING PROTEIN RV3427C IN INSERTION SEQUENCE-RELATED"/>
    <property type="match status" value="1"/>
</dbReference>
<dbReference type="RefSeq" id="WP_084372330.1">
    <property type="nucleotide sequence ID" value="NZ_CP020814.1"/>
</dbReference>
<reference evidence="2 3" key="1">
    <citation type="submission" date="2017-04" db="EMBL/GenBank/DDBJ databases">
        <title>Bacillus krulwichiae AM31D Genome sequencing and assembly.</title>
        <authorList>
            <person name="Krulwich T.A."/>
            <person name="Anastor L."/>
            <person name="Ehrlich R."/>
            <person name="Ehrlich G.D."/>
            <person name="Janto B."/>
        </authorList>
    </citation>
    <scope>NUCLEOTIDE SEQUENCE [LARGE SCALE GENOMIC DNA]</scope>
    <source>
        <strain evidence="2 3">AM31D</strain>
    </source>
</reference>
<dbReference type="PIRSF" id="PIRSF003073">
    <property type="entry name" value="DNAC_TnpB_IstB"/>
    <property type="match status" value="1"/>
</dbReference>
<evidence type="ECO:0000259" key="1">
    <source>
        <dbReference type="SMART" id="SM00382"/>
    </source>
</evidence>
<dbReference type="AlphaFoldDB" id="A0A1X9MJH1"/>
<dbReference type="SUPFAM" id="SSF52540">
    <property type="entry name" value="P-loop containing nucleoside triphosphate hydrolases"/>
    <property type="match status" value="1"/>
</dbReference>
<feature type="domain" description="AAA+ ATPase" evidence="1">
    <location>
        <begin position="98"/>
        <end position="209"/>
    </location>
</feature>
<gene>
    <name evidence="2" type="primary">dnaA_4</name>
    <name evidence="2" type="ORF">BkAM31D_22685</name>
</gene>
<dbReference type="InterPro" id="IPR003593">
    <property type="entry name" value="AAA+_ATPase"/>
</dbReference>
<dbReference type="PANTHER" id="PTHR30050">
    <property type="entry name" value="CHROMOSOMAL REPLICATION INITIATOR PROTEIN DNAA"/>
    <property type="match status" value="1"/>
</dbReference>
<sequence>MTTQLLTERLSQVGWHQTADQIDGLLEDASRDNVPYSEFLNTILLNEIEKRDSVALEKRLLKAKLPFQKTIHDFDFKFQPSISEKRVNEVLTCRFIENGENVLLLGPPGVGKTHLSVAFSMEAVIKGYSSLFIRADDFINECRKAEKAGLINRVIKRWSRPDLLIIDELGYFPFDDFSANILFQVISKRYDKKGALIITSNKITYSNKR</sequence>
<dbReference type="InterPro" id="IPR028350">
    <property type="entry name" value="DNAC/IstB-like"/>
</dbReference>
<accession>A0A1X9MJH1</accession>
<dbReference type="KEGG" id="bkw:BkAM31D_22685"/>
<dbReference type="Gene3D" id="3.40.50.300">
    <property type="entry name" value="P-loop containing nucleotide triphosphate hydrolases"/>
    <property type="match status" value="1"/>
</dbReference>